<dbReference type="GeneID" id="87834245"/>
<evidence type="ECO:0000313" key="2">
    <source>
        <dbReference type="EMBL" id="KAK4124415.1"/>
    </source>
</evidence>
<dbReference type="Proteomes" id="UP001302602">
    <property type="component" value="Unassembled WGS sequence"/>
</dbReference>
<feature type="region of interest" description="Disordered" evidence="1">
    <location>
        <begin position="89"/>
        <end position="135"/>
    </location>
</feature>
<evidence type="ECO:0000256" key="1">
    <source>
        <dbReference type="SAM" id="MobiDB-lite"/>
    </source>
</evidence>
<gene>
    <name evidence="2" type="ORF">N657DRAFT_715080</name>
</gene>
<accession>A0AAN6Z3N5</accession>
<dbReference type="EMBL" id="MU853227">
    <property type="protein sequence ID" value="KAK4124415.1"/>
    <property type="molecule type" value="Genomic_DNA"/>
</dbReference>
<reference evidence="2" key="1">
    <citation type="journal article" date="2023" name="Mol. Phylogenet. Evol.">
        <title>Genome-scale phylogeny and comparative genomics of the fungal order Sordariales.</title>
        <authorList>
            <person name="Hensen N."/>
            <person name="Bonometti L."/>
            <person name="Westerberg I."/>
            <person name="Brannstrom I.O."/>
            <person name="Guillou S."/>
            <person name="Cros-Aarteil S."/>
            <person name="Calhoun S."/>
            <person name="Haridas S."/>
            <person name="Kuo A."/>
            <person name="Mondo S."/>
            <person name="Pangilinan J."/>
            <person name="Riley R."/>
            <person name="LaButti K."/>
            <person name="Andreopoulos B."/>
            <person name="Lipzen A."/>
            <person name="Chen C."/>
            <person name="Yan M."/>
            <person name="Daum C."/>
            <person name="Ng V."/>
            <person name="Clum A."/>
            <person name="Steindorff A."/>
            <person name="Ohm R.A."/>
            <person name="Martin F."/>
            <person name="Silar P."/>
            <person name="Natvig D.O."/>
            <person name="Lalanne C."/>
            <person name="Gautier V."/>
            <person name="Ament-Velasquez S.L."/>
            <person name="Kruys A."/>
            <person name="Hutchinson M.I."/>
            <person name="Powell A.J."/>
            <person name="Barry K."/>
            <person name="Miller A.N."/>
            <person name="Grigoriev I.V."/>
            <person name="Debuchy R."/>
            <person name="Gladieux P."/>
            <person name="Hiltunen Thoren M."/>
            <person name="Johannesson H."/>
        </authorList>
    </citation>
    <scope>NUCLEOTIDE SEQUENCE</scope>
    <source>
        <strain evidence="2">CBS 731.68</strain>
    </source>
</reference>
<name>A0AAN6Z3N5_9PEZI</name>
<comment type="caution">
    <text evidence="2">The sequence shown here is derived from an EMBL/GenBank/DDBJ whole genome shotgun (WGS) entry which is preliminary data.</text>
</comment>
<sequence length="135" mass="15241">MLLSNFKVSATDRELRTVLTGLCNNDTTKRKAEKLFRQPDQAAAAYQQRIVEIDYASEAWVDCYGDEIHDSPEMCEDKPQGFMWSCCEESSESPGCLRGAHKQGGEKRARSSPLRPTRGSASKRARFVHSPQRED</sequence>
<organism evidence="2 3">
    <name type="scientific">Parathielavia appendiculata</name>
    <dbReference type="NCBI Taxonomy" id="2587402"/>
    <lineage>
        <taxon>Eukaryota</taxon>
        <taxon>Fungi</taxon>
        <taxon>Dikarya</taxon>
        <taxon>Ascomycota</taxon>
        <taxon>Pezizomycotina</taxon>
        <taxon>Sordariomycetes</taxon>
        <taxon>Sordariomycetidae</taxon>
        <taxon>Sordariales</taxon>
        <taxon>Chaetomiaceae</taxon>
        <taxon>Parathielavia</taxon>
    </lineage>
</organism>
<reference evidence="2" key="2">
    <citation type="submission" date="2023-05" db="EMBL/GenBank/DDBJ databases">
        <authorList>
            <consortium name="Lawrence Berkeley National Laboratory"/>
            <person name="Steindorff A."/>
            <person name="Hensen N."/>
            <person name="Bonometti L."/>
            <person name="Westerberg I."/>
            <person name="Brannstrom I.O."/>
            <person name="Guillou S."/>
            <person name="Cros-Aarteil S."/>
            <person name="Calhoun S."/>
            <person name="Haridas S."/>
            <person name="Kuo A."/>
            <person name="Mondo S."/>
            <person name="Pangilinan J."/>
            <person name="Riley R."/>
            <person name="Labutti K."/>
            <person name="Andreopoulos B."/>
            <person name="Lipzen A."/>
            <person name="Chen C."/>
            <person name="Yanf M."/>
            <person name="Daum C."/>
            <person name="Ng V."/>
            <person name="Clum A."/>
            <person name="Ohm R."/>
            <person name="Martin F."/>
            <person name="Silar P."/>
            <person name="Natvig D."/>
            <person name="Lalanne C."/>
            <person name="Gautier V."/>
            <person name="Ament-Velasquez S.L."/>
            <person name="Kruys A."/>
            <person name="Hutchinson M.I."/>
            <person name="Powell A.J."/>
            <person name="Barry K."/>
            <person name="Miller A.N."/>
            <person name="Grigoriev I.V."/>
            <person name="Debuchy R."/>
            <person name="Gladieux P."/>
            <person name="Thoren M.H."/>
            <person name="Johannesson H."/>
        </authorList>
    </citation>
    <scope>NUCLEOTIDE SEQUENCE</scope>
    <source>
        <strain evidence="2">CBS 731.68</strain>
    </source>
</reference>
<keyword evidence="3" id="KW-1185">Reference proteome</keyword>
<evidence type="ECO:0000313" key="3">
    <source>
        <dbReference type="Proteomes" id="UP001302602"/>
    </source>
</evidence>
<proteinExistence type="predicted"/>
<dbReference type="PANTHER" id="PTHR38167">
    <property type="entry name" value="C2H2-TYPE DOMAIN-CONTAINING PROTEIN"/>
    <property type="match status" value="1"/>
</dbReference>
<dbReference type="RefSeq" id="XP_062648186.1">
    <property type="nucleotide sequence ID" value="XM_062797470.1"/>
</dbReference>
<dbReference type="PANTHER" id="PTHR38167:SF1">
    <property type="entry name" value="C2H2-TYPE DOMAIN-CONTAINING PROTEIN"/>
    <property type="match status" value="1"/>
</dbReference>
<protein>
    <submittedName>
        <fullName evidence="2">Uncharacterized protein</fullName>
    </submittedName>
</protein>
<dbReference type="AlphaFoldDB" id="A0AAN6Z3N5"/>